<dbReference type="GO" id="GO:0005743">
    <property type="term" value="C:mitochondrial inner membrane"/>
    <property type="evidence" value="ECO:0007669"/>
    <property type="project" value="UniProtKB-SubCell"/>
</dbReference>
<dbReference type="OrthoDB" id="341477at2759"/>
<evidence type="ECO:0000256" key="4">
    <source>
        <dbReference type="ARBA" id="ARBA00005189"/>
    </source>
</evidence>
<proteinExistence type="inferred from homology"/>
<feature type="compositionally biased region" description="Basic and acidic residues" evidence="21">
    <location>
        <begin position="919"/>
        <end position="949"/>
    </location>
</feature>
<evidence type="ECO:0000256" key="21">
    <source>
        <dbReference type="SAM" id="MobiDB-lite"/>
    </source>
</evidence>
<feature type="compositionally biased region" description="Basic and acidic residues" evidence="21">
    <location>
        <begin position="357"/>
        <end position="382"/>
    </location>
</feature>
<keyword evidence="20" id="KW-0175">Coiled coil</keyword>
<evidence type="ECO:0000256" key="20">
    <source>
        <dbReference type="SAM" id="Coils"/>
    </source>
</evidence>
<dbReference type="InterPro" id="IPR015222">
    <property type="entry name" value="Tam41"/>
</dbReference>
<feature type="compositionally biased region" description="Polar residues" evidence="21">
    <location>
        <begin position="764"/>
        <end position="773"/>
    </location>
</feature>
<feature type="region of interest" description="Disordered" evidence="21">
    <location>
        <begin position="890"/>
        <end position="1023"/>
    </location>
</feature>
<accession>A0A9Q0RXL4</accession>
<keyword evidence="10 23" id="KW-0548">Nucleotidyltransferase</keyword>
<feature type="compositionally biased region" description="Basic and acidic residues" evidence="21">
    <location>
        <begin position="490"/>
        <end position="601"/>
    </location>
</feature>
<evidence type="ECO:0000256" key="15">
    <source>
        <dbReference type="ARBA" id="ARBA00023136"/>
    </source>
</evidence>
<comment type="cofactor">
    <cofactor evidence="1">
        <name>Mg(2+)</name>
        <dbReference type="ChEBI" id="CHEBI:18420"/>
    </cofactor>
</comment>
<evidence type="ECO:0000256" key="18">
    <source>
        <dbReference type="ARBA" id="ARBA00029893"/>
    </source>
</evidence>
<dbReference type="AlphaFoldDB" id="A0A9Q0RXL4"/>
<organism evidence="23 24">
    <name type="scientific">Pseudolycoriella hygida</name>
    <dbReference type="NCBI Taxonomy" id="35572"/>
    <lineage>
        <taxon>Eukaryota</taxon>
        <taxon>Metazoa</taxon>
        <taxon>Ecdysozoa</taxon>
        <taxon>Arthropoda</taxon>
        <taxon>Hexapoda</taxon>
        <taxon>Insecta</taxon>
        <taxon>Pterygota</taxon>
        <taxon>Neoptera</taxon>
        <taxon>Endopterygota</taxon>
        <taxon>Diptera</taxon>
        <taxon>Nematocera</taxon>
        <taxon>Sciaroidea</taxon>
        <taxon>Sciaridae</taxon>
        <taxon>Pseudolycoriella</taxon>
    </lineage>
</organism>
<evidence type="ECO:0000256" key="10">
    <source>
        <dbReference type="ARBA" id="ARBA00022695"/>
    </source>
</evidence>
<dbReference type="Proteomes" id="UP001151699">
    <property type="component" value="Chromosome C"/>
</dbReference>
<dbReference type="PANTHER" id="PTHR13619:SF0">
    <property type="entry name" value="PHOSPHATIDATE CYTIDYLYLTRANSFERASE, MITOCHONDRIAL"/>
    <property type="match status" value="1"/>
</dbReference>
<feature type="compositionally biased region" description="Basic residues" evidence="21">
    <location>
        <begin position="681"/>
        <end position="694"/>
    </location>
</feature>
<feature type="coiled-coil region" evidence="20">
    <location>
        <begin position="838"/>
        <end position="868"/>
    </location>
</feature>
<comment type="pathway">
    <text evidence="4">Lipid metabolism.</text>
</comment>
<feature type="region of interest" description="Disordered" evidence="21">
    <location>
        <begin position="321"/>
        <end position="601"/>
    </location>
</feature>
<evidence type="ECO:0000256" key="5">
    <source>
        <dbReference type="ARBA" id="ARBA00005458"/>
    </source>
</evidence>
<keyword evidence="11" id="KW-0999">Mitochondrion inner membrane</keyword>
<evidence type="ECO:0000256" key="17">
    <source>
        <dbReference type="ARBA" id="ARBA00023264"/>
    </source>
</evidence>
<keyword evidence="12" id="KW-0460">Magnesium</keyword>
<gene>
    <name evidence="23" type="ORF">Bhyg_14610</name>
</gene>
<sequence>MLLRTISSDKWNILSKFPKSFSFCFAYGSGVKKQLGYADGNSAKKPMIDLVFCVNDSLEWHRENLHMNPSHYSAVRFLGSSLISKIQTQFGARVYCNTLVPLEDGSTIKYGVVTASDLNDDLVDWTHLYLAGRLHKPVEILYSPGLDIQQAIARNFTNALHVSLLLLPERFTYFDLFYTIANLSYAGDFRMIFGENKDKVRNIVTPQLANFRELYSPTLKCLTRCITLPNDDAGQLLQDKSDAVTVYHLQHLPKTLEHQMFGDKKADETFIKQLSKNSNLPQIVQKNVNKIVWNSSVFQSLKNIPTAGLSKAIRYSWKKDSMLSDSDSSDSDNGIRFKTTSTRNKESYSSSRTNGNNRERDRTDNSHSESRHERDRHRSPQDRRRRSDSRERKRRRSNSHDRGNKVSREHSNRDRGTKEKSEKDRGNRDNRSRERLVKDRAHREHVTVDKPSRDRSTVEEKREKRELTRDDPLNRDRKDLSSRSRTGKHSSRDRSTREHLSRERDRSIRDNSRERDRSIRDHSRERDRSIRDHSRERDRSIRDHSRERDRSIRDHSRERDRSIRDNSRDRDRSIRDHSRERDRSIRDHSRERDRANRDHSRDRFSRDLLVRENSTRHSLNDIERRHSERRRSESRPKKTESRRNETVVRVADESLQSGSVDIFEKSVIVVDHDDGDNVDKHKSKKVKHKKHKRSRREDADAIISKSNEQETLPTSDVSLSPEKKHDRYSNHKSSSSHSNSVCGPTLPPHMKHSRSHSSERKVKSSAQRNNESNIPLGPALPPSYSSKSTEKSHRSERRVIGPSVPSQSLLDEHAMSDISDSEDDDLIGPLPIGVGKSEAHLELEKRALELKLAKYAEEEREKDAVREEWMIELPEVKAVANLGLGARKFRTKERPDMSDRSSWTDTPKERERKSHKRSSTSDEIKRDKKREADLLFTTKRDAEQEDAARRHSKKHHRSESLLELHQKKMKKKREKEPEKPTRRPFDRDADLKVNRFDKAQKNSIIKKAQLLDTRFGSGESKYL</sequence>
<keyword evidence="17" id="KW-1208">Phospholipid metabolism</keyword>
<evidence type="ECO:0000256" key="19">
    <source>
        <dbReference type="ARBA" id="ARBA00031502"/>
    </source>
</evidence>
<feature type="compositionally biased region" description="Polar residues" evidence="21">
    <location>
        <begin position="338"/>
        <end position="356"/>
    </location>
</feature>
<dbReference type="GO" id="GO:0004605">
    <property type="term" value="F:phosphatidate cytidylyltransferase activity"/>
    <property type="evidence" value="ECO:0007669"/>
    <property type="project" value="UniProtKB-EC"/>
</dbReference>
<dbReference type="GO" id="GO:0016024">
    <property type="term" value="P:CDP-diacylglycerol biosynthetic process"/>
    <property type="evidence" value="ECO:0007669"/>
    <property type="project" value="TreeGrafter"/>
</dbReference>
<dbReference type="GO" id="GO:0032049">
    <property type="term" value="P:cardiolipin biosynthetic process"/>
    <property type="evidence" value="ECO:0007669"/>
    <property type="project" value="InterPro"/>
</dbReference>
<comment type="caution">
    <text evidence="23">The sequence shown here is derived from an EMBL/GenBank/DDBJ whole genome shotgun (WGS) entry which is preliminary data.</text>
</comment>
<feature type="compositionally biased region" description="Polar residues" evidence="21">
    <location>
        <begin position="704"/>
        <end position="718"/>
    </location>
</feature>
<dbReference type="Pfam" id="PF09139">
    <property type="entry name" value="Tam41_Mmp37"/>
    <property type="match status" value="1"/>
</dbReference>
<protein>
    <recommendedName>
        <fullName evidence="7">Phosphatidate cytidylyltransferase, mitochondrial</fullName>
        <ecNumber evidence="6">2.7.7.41</ecNumber>
    </recommendedName>
    <alternativeName>
        <fullName evidence="18">CDP-diacylglycerol synthase</fullName>
    </alternativeName>
    <alternativeName>
        <fullName evidence="19">Mitochondrial translocator assembly and maintenance protein 41 homolog</fullName>
    </alternativeName>
</protein>
<keyword evidence="15" id="KW-0472">Membrane</keyword>
<evidence type="ECO:0000256" key="8">
    <source>
        <dbReference type="ARBA" id="ARBA00022516"/>
    </source>
</evidence>
<dbReference type="EC" id="2.7.7.41" evidence="6"/>
<evidence type="ECO:0000256" key="2">
    <source>
        <dbReference type="ARBA" id="ARBA00004443"/>
    </source>
</evidence>
<keyword evidence="9" id="KW-0808">Transferase</keyword>
<evidence type="ECO:0000256" key="12">
    <source>
        <dbReference type="ARBA" id="ARBA00022842"/>
    </source>
</evidence>
<evidence type="ECO:0000313" key="24">
    <source>
        <dbReference type="Proteomes" id="UP001151699"/>
    </source>
</evidence>
<evidence type="ECO:0000256" key="13">
    <source>
        <dbReference type="ARBA" id="ARBA00023098"/>
    </source>
</evidence>
<dbReference type="PANTHER" id="PTHR13619">
    <property type="entry name" value="PHOSPHATIDATE CYTIDYLYLTRANSFERASE, MITOCHONDRIAL"/>
    <property type="match status" value="1"/>
</dbReference>
<evidence type="ECO:0000256" key="6">
    <source>
        <dbReference type="ARBA" id="ARBA00012487"/>
    </source>
</evidence>
<name>A0A9Q0RXL4_9DIPT</name>
<feature type="compositionally biased region" description="Basic and acidic residues" evidence="21">
    <location>
        <begin position="788"/>
        <end position="799"/>
    </location>
</feature>
<evidence type="ECO:0000256" key="14">
    <source>
        <dbReference type="ARBA" id="ARBA00023128"/>
    </source>
</evidence>
<dbReference type="InterPro" id="IPR022226">
    <property type="entry name" value="DUF3752"/>
</dbReference>
<feature type="compositionally biased region" description="Basic residues" evidence="21">
    <location>
        <begin position="383"/>
        <end position="397"/>
    </location>
</feature>
<keyword evidence="13" id="KW-0443">Lipid metabolism</keyword>
<feature type="region of interest" description="Disordered" evidence="21">
    <location>
        <begin position="673"/>
        <end position="812"/>
    </location>
</feature>
<evidence type="ECO:0000256" key="11">
    <source>
        <dbReference type="ARBA" id="ARBA00022792"/>
    </source>
</evidence>
<keyword evidence="8" id="KW-0444">Lipid biosynthesis</keyword>
<evidence type="ECO:0000256" key="9">
    <source>
        <dbReference type="ARBA" id="ARBA00022679"/>
    </source>
</evidence>
<feature type="compositionally biased region" description="Basic and acidic residues" evidence="21">
    <location>
        <begin position="398"/>
        <end position="482"/>
    </location>
</feature>
<feature type="compositionally biased region" description="Low complexity" evidence="21">
    <location>
        <begin position="731"/>
        <end position="740"/>
    </location>
</feature>
<comment type="subcellular location">
    <subcellularLocation>
        <location evidence="2">Mitochondrion inner membrane</location>
        <topology evidence="2">Peripheral membrane protein</topology>
        <orientation evidence="2">Matrix side</orientation>
    </subcellularLocation>
</comment>
<keyword evidence="14" id="KW-0496">Mitochondrion</keyword>
<dbReference type="EMBL" id="WJQU01000004">
    <property type="protein sequence ID" value="KAJ6636023.1"/>
    <property type="molecule type" value="Genomic_DNA"/>
</dbReference>
<evidence type="ECO:0000259" key="22">
    <source>
        <dbReference type="Pfam" id="PF12572"/>
    </source>
</evidence>
<evidence type="ECO:0000256" key="16">
    <source>
        <dbReference type="ARBA" id="ARBA00023209"/>
    </source>
</evidence>
<evidence type="ECO:0000256" key="3">
    <source>
        <dbReference type="ARBA" id="ARBA00005119"/>
    </source>
</evidence>
<keyword evidence="24" id="KW-1185">Reference proteome</keyword>
<reference evidence="23" key="1">
    <citation type="submission" date="2022-07" db="EMBL/GenBank/DDBJ databases">
        <authorList>
            <person name="Trinca V."/>
            <person name="Uliana J.V.C."/>
            <person name="Torres T.T."/>
            <person name="Ward R.J."/>
            <person name="Monesi N."/>
        </authorList>
    </citation>
    <scope>NUCLEOTIDE SEQUENCE</scope>
    <source>
        <strain evidence="23">HSMRA1968</strain>
        <tissue evidence="23">Whole embryos</tissue>
    </source>
</reference>
<feature type="domain" description="DUF3752" evidence="22">
    <location>
        <begin position="884"/>
        <end position="1016"/>
    </location>
</feature>
<evidence type="ECO:0000256" key="7">
    <source>
        <dbReference type="ARBA" id="ARBA00018337"/>
    </source>
</evidence>
<dbReference type="Pfam" id="PF12572">
    <property type="entry name" value="DUF3752"/>
    <property type="match status" value="1"/>
</dbReference>
<feature type="compositionally biased region" description="Basic and acidic residues" evidence="21">
    <location>
        <begin position="974"/>
        <end position="1000"/>
    </location>
</feature>
<evidence type="ECO:0000313" key="23">
    <source>
        <dbReference type="EMBL" id="KAJ6636023.1"/>
    </source>
</evidence>
<keyword evidence="16" id="KW-0594">Phospholipid biosynthesis</keyword>
<comment type="similarity">
    <text evidence="5">Belongs to the TAM41 family.</text>
</comment>
<feature type="region of interest" description="Disordered" evidence="21">
    <location>
        <begin position="615"/>
        <end position="650"/>
    </location>
</feature>
<comment type="pathway">
    <text evidence="3">Phospholipid metabolism; CDP-diacylglycerol biosynthesis; CDP-diacylglycerol from sn-glycerol 3-phosphate: step 3/3.</text>
</comment>
<evidence type="ECO:0000256" key="1">
    <source>
        <dbReference type="ARBA" id="ARBA00001946"/>
    </source>
</evidence>